<evidence type="ECO:0000313" key="3">
    <source>
        <dbReference type="Proteomes" id="UP001265259"/>
    </source>
</evidence>
<dbReference type="Proteomes" id="UP001265259">
    <property type="component" value="Unassembled WGS sequence"/>
</dbReference>
<feature type="domain" description="Dual OB-containing" evidence="1">
    <location>
        <begin position="20"/>
        <end position="235"/>
    </location>
</feature>
<proteinExistence type="predicted"/>
<dbReference type="EMBL" id="JAVRHL010000002">
    <property type="protein sequence ID" value="MDT0682309.1"/>
    <property type="molecule type" value="Genomic_DNA"/>
</dbReference>
<sequence length="239" mass="26357">MSLKALREQFADGQSRQILVTETTRMSGDLVCVAGLDLDSGQMVRPLQGNGSNWEEGKWVDEGYMVVGNVLSLSLAEQVTSAFPHASEDFRVKAVGIKGKANGSELYTACAETSTRDIDSVFDGCLIDRKYTEANSRCRSLHGLEISAAKIDVSVFYDKIQVSFRDRWRNWYNVPVTELLTKKTGDPEAGCKALSERLESAGRSIVVLRLGLARAWDGGSQHFNPKRCYMQLNGVIIPA</sequence>
<protein>
    <recommendedName>
        <fullName evidence="1">Dual OB-containing domain-containing protein</fullName>
    </recommendedName>
</protein>
<dbReference type="InterPro" id="IPR054335">
    <property type="entry name" value="DuOB_dom"/>
</dbReference>
<accession>A0ABU3DF32</accession>
<organism evidence="2 3">
    <name type="scientific">Tropicimonas omnivorans</name>
    <dbReference type="NCBI Taxonomy" id="3075590"/>
    <lineage>
        <taxon>Bacteria</taxon>
        <taxon>Pseudomonadati</taxon>
        <taxon>Pseudomonadota</taxon>
        <taxon>Alphaproteobacteria</taxon>
        <taxon>Rhodobacterales</taxon>
        <taxon>Roseobacteraceae</taxon>
        <taxon>Tropicimonas</taxon>
    </lineage>
</organism>
<dbReference type="RefSeq" id="WP_311690067.1">
    <property type="nucleotide sequence ID" value="NZ_JAVRHL010000002.1"/>
</dbReference>
<evidence type="ECO:0000313" key="2">
    <source>
        <dbReference type="EMBL" id="MDT0682309.1"/>
    </source>
</evidence>
<reference evidence="2 3" key="1">
    <citation type="submission" date="2023-09" db="EMBL/GenBank/DDBJ databases">
        <authorList>
            <person name="Rey-Velasco X."/>
        </authorList>
    </citation>
    <scope>NUCLEOTIDE SEQUENCE [LARGE SCALE GENOMIC DNA]</scope>
    <source>
        <strain evidence="2 3">F158</strain>
    </source>
</reference>
<evidence type="ECO:0000259" key="1">
    <source>
        <dbReference type="Pfam" id="PF22557"/>
    </source>
</evidence>
<name>A0ABU3DF32_9RHOB</name>
<gene>
    <name evidence="2" type="ORF">RM543_06410</name>
</gene>
<dbReference type="Pfam" id="PF22557">
    <property type="entry name" value="DuOB"/>
    <property type="match status" value="1"/>
</dbReference>
<comment type="caution">
    <text evidence="2">The sequence shown here is derived from an EMBL/GenBank/DDBJ whole genome shotgun (WGS) entry which is preliminary data.</text>
</comment>
<keyword evidence="3" id="KW-1185">Reference proteome</keyword>